<reference evidence="2" key="1">
    <citation type="submission" date="2023-07" db="EMBL/GenBank/DDBJ databases">
        <title>30 novel species of actinomycetes from the DSMZ collection.</title>
        <authorList>
            <person name="Nouioui I."/>
        </authorList>
    </citation>
    <scope>NUCLEOTIDE SEQUENCE [LARGE SCALE GENOMIC DNA]</scope>
    <source>
        <strain evidence="2">DSM 45834</strain>
    </source>
</reference>
<protein>
    <submittedName>
        <fullName evidence="1">DinB family protein</fullName>
    </submittedName>
</protein>
<comment type="caution">
    <text evidence="1">The sequence shown here is derived from an EMBL/GenBank/DDBJ whole genome shotgun (WGS) entry which is preliminary data.</text>
</comment>
<dbReference type="SUPFAM" id="SSF109854">
    <property type="entry name" value="DinB/YfiT-like putative metalloenzymes"/>
    <property type="match status" value="1"/>
</dbReference>
<name>A0ABU2NHI0_9PSEU</name>
<dbReference type="EMBL" id="JAVREJ010000031">
    <property type="protein sequence ID" value="MDT0353405.1"/>
    <property type="molecule type" value="Genomic_DNA"/>
</dbReference>
<dbReference type="Gene3D" id="1.20.120.450">
    <property type="entry name" value="dinb family like domain"/>
    <property type="match status" value="1"/>
</dbReference>
<evidence type="ECO:0000313" key="1">
    <source>
        <dbReference type="EMBL" id="MDT0353405.1"/>
    </source>
</evidence>
<evidence type="ECO:0000313" key="2">
    <source>
        <dbReference type="Proteomes" id="UP001183202"/>
    </source>
</evidence>
<proteinExistence type="predicted"/>
<dbReference type="InterPro" id="IPR007061">
    <property type="entry name" value="MST-like"/>
</dbReference>
<organism evidence="1 2">
    <name type="scientific">Pseudonocardia charpentierae</name>
    <dbReference type="NCBI Taxonomy" id="3075545"/>
    <lineage>
        <taxon>Bacteria</taxon>
        <taxon>Bacillati</taxon>
        <taxon>Actinomycetota</taxon>
        <taxon>Actinomycetes</taxon>
        <taxon>Pseudonocardiales</taxon>
        <taxon>Pseudonocardiaceae</taxon>
        <taxon>Pseudonocardia</taxon>
    </lineage>
</organism>
<dbReference type="InterPro" id="IPR034660">
    <property type="entry name" value="DinB/YfiT-like"/>
</dbReference>
<sequence length="169" mass="18673">MDDPKADLRHYLQLARDGLLWKLDGLSEYDARRPLTPTGTNLLGLVKHLAGVEVGYLGTCFGRPADEPLLRYDDAAVESDPNVDMWATADQTREEIIALYLRACAHADMTVEALPLDAHGRIPHSPAEPSGITLHRALVHMIAETQRHLGHADIVRQLVDAATDEVRRA</sequence>
<dbReference type="Pfam" id="PF04978">
    <property type="entry name" value="MST"/>
    <property type="match status" value="1"/>
</dbReference>
<dbReference type="RefSeq" id="WP_311559919.1">
    <property type="nucleotide sequence ID" value="NZ_JAVREJ010000031.1"/>
</dbReference>
<accession>A0ABU2NHI0</accession>
<keyword evidence="2" id="KW-1185">Reference proteome</keyword>
<gene>
    <name evidence="1" type="ORF">RM445_28250</name>
</gene>
<dbReference type="Proteomes" id="UP001183202">
    <property type="component" value="Unassembled WGS sequence"/>
</dbReference>